<reference evidence="1 2" key="1">
    <citation type="journal article" date="2012" name="J. Bacteriol.">
        <title>Complete Genome Sequence of the Hyperthermophilic Archaeon Thermococcus sp. Strain CL1, Isolated from a Paralvinella sp. Polychaete Worm Collected from a Hydrothermal Vent.</title>
        <authorList>
            <person name="Jung J.H."/>
            <person name="Holden J.F."/>
            <person name="Seo D.H."/>
            <person name="Park K.H."/>
            <person name="Shin H."/>
            <person name="Ryu S."/>
            <person name="Lee J.H."/>
            <person name="Park C.S."/>
        </authorList>
    </citation>
    <scope>NUCLEOTIDE SEQUENCE [LARGE SCALE GENOMIC DNA]</scope>
    <source>
        <strain evidence="2">DSM 27260 / KACC 17922 / CL1</strain>
    </source>
</reference>
<dbReference type="Proteomes" id="UP000006064">
    <property type="component" value="Chromosome"/>
</dbReference>
<organism evidence="1 2">
    <name type="scientific">Thermococcus cleftensis (strain DSM 27260 / KACC 17922 / CL1)</name>
    <dbReference type="NCBI Taxonomy" id="163003"/>
    <lineage>
        <taxon>Archaea</taxon>
        <taxon>Methanobacteriati</taxon>
        <taxon>Methanobacteriota</taxon>
        <taxon>Thermococci</taxon>
        <taxon>Thermococcales</taxon>
        <taxon>Thermococcaceae</taxon>
        <taxon>Thermococcus</taxon>
    </lineage>
</organism>
<name>I3ZT81_THECF</name>
<dbReference type="KEGG" id="thm:CL1_0710"/>
<accession>I3ZT81</accession>
<keyword evidence="2" id="KW-1185">Reference proteome</keyword>
<sequence>MAAITISIISLSIFMAIHNTTAENEQDSITPLPQCSIVYAPNFTPSNSWHWSVEEVMNGTIKGFDDRILFENTDRLEREDWPSALGIEPPCFMAKGALHIDGENVGTTYRPVVGFTEYYGVENATMPKGEVYLAHYAVPTAGAIWRIREYGVYPEDRAREETPVAECNCSREEVIKATLGRIEKGGFIEIESSLKTSENNCFELIASRLYKGPEGYLYVEFARVRGLDLIRVLMVMGRERGVVEAYSRALSAGGPLEEVNAGSWPEHPNMSACKLSMNPEFTPVNAWAGWSVRRPLGNLYVEYNDGLTIMPQFSPKNVSSENPPGALYGVDWPSRIGITPKCAIAGSQVAFVTWNTENATGAFCPTVRNKLCAINRQSPLLPGGKVYLATYVIPRANTTWVIQENLACRGWNNFLEPATCGKRETTIRGACTCPIGTVIDQLGDAINAAGFEEVSLEKKPVENDYFRPLSVKLYRKEGQYLYVEFAEVKGMDLVRVLMIMGNETVVKAYAEAFTAGHSK</sequence>
<dbReference type="EMBL" id="CP003651">
    <property type="protein sequence ID" value="AFL94915.1"/>
    <property type="molecule type" value="Genomic_DNA"/>
</dbReference>
<protein>
    <submittedName>
        <fullName evidence="1">Uncharacterized protein</fullName>
    </submittedName>
</protein>
<dbReference type="HOGENOM" id="CLU_524425_0_0_2"/>
<dbReference type="STRING" id="163003.CL1_0710"/>
<evidence type="ECO:0000313" key="2">
    <source>
        <dbReference type="Proteomes" id="UP000006064"/>
    </source>
</evidence>
<evidence type="ECO:0000313" key="1">
    <source>
        <dbReference type="EMBL" id="AFL94915.1"/>
    </source>
</evidence>
<dbReference type="AlphaFoldDB" id="I3ZT81"/>
<proteinExistence type="predicted"/>
<gene>
    <name evidence="1" type="ORF">CL1_0710</name>
</gene>